<comment type="caution">
    <text evidence="1">The sequence shown here is derived from an EMBL/GenBank/DDBJ whole genome shotgun (WGS) entry which is preliminary data.</text>
</comment>
<gene>
    <name evidence="1" type="ORF">S03H2_46010</name>
</gene>
<reference evidence="1" key="1">
    <citation type="journal article" date="2014" name="Front. Microbiol.">
        <title>High frequency of phylogenetically diverse reductive dehalogenase-homologous genes in deep subseafloor sedimentary metagenomes.</title>
        <authorList>
            <person name="Kawai M."/>
            <person name="Futagami T."/>
            <person name="Toyoda A."/>
            <person name="Takaki Y."/>
            <person name="Nishi S."/>
            <person name="Hori S."/>
            <person name="Arai W."/>
            <person name="Tsubouchi T."/>
            <person name="Morono Y."/>
            <person name="Uchiyama I."/>
            <person name="Ito T."/>
            <person name="Fujiyama A."/>
            <person name="Inagaki F."/>
            <person name="Takami H."/>
        </authorList>
    </citation>
    <scope>NUCLEOTIDE SEQUENCE</scope>
    <source>
        <strain evidence="1">Expedition CK06-06</strain>
    </source>
</reference>
<name>X1HY30_9ZZZZ</name>
<proteinExistence type="predicted"/>
<evidence type="ECO:0000313" key="1">
    <source>
        <dbReference type="EMBL" id="GAH75056.1"/>
    </source>
</evidence>
<dbReference type="EMBL" id="BARU01028857">
    <property type="protein sequence ID" value="GAH75056.1"/>
    <property type="molecule type" value="Genomic_DNA"/>
</dbReference>
<sequence length="34" mass="3715">IVFPFQKGSFSAIIMLKTGKVKGDCWLDKEAVAS</sequence>
<accession>X1HY30</accession>
<organism evidence="1">
    <name type="scientific">marine sediment metagenome</name>
    <dbReference type="NCBI Taxonomy" id="412755"/>
    <lineage>
        <taxon>unclassified sequences</taxon>
        <taxon>metagenomes</taxon>
        <taxon>ecological metagenomes</taxon>
    </lineage>
</organism>
<dbReference type="AlphaFoldDB" id="X1HY30"/>
<protein>
    <submittedName>
        <fullName evidence="1">Uncharacterized protein</fullName>
    </submittedName>
</protein>
<feature type="non-terminal residue" evidence="1">
    <location>
        <position position="1"/>
    </location>
</feature>